<evidence type="ECO:0000313" key="2">
    <source>
        <dbReference type="Proteomes" id="UP000030960"/>
    </source>
</evidence>
<sequence>MTHPYFDYCDDHDRRKLDLQTRQQPRRASILSVIAFHMRQTIARIAARRLPV</sequence>
<reference evidence="1 2" key="1">
    <citation type="submission" date="2014-10" db="EMBL/GenBank/DDBJ databases">
        <title>Genome sequence of Ponticoccus sp. strain UMTAT08 isolated from clonal culture of toxic dinoflagellate Alexandrium tamiyavanichii.</title>
        <authorList>
            <person name="Gan H.Y."/>
            <person name="Muhd D.-D."/>
            <person name="Mohd Noor M.E."/>
            <person name="Yeong Y.S."/>
            <person name="Usup G."/>
        </authorList>
    </citation>
    <scope>NUCLEOTIDE SEQUENCE [LARGE SCALE GENOMIC DNA]</scope>
    <source>
        <strain evidence="1 2">UMTAT08</strain>
    </source>
</reference>
<gene>
    <name evidence="1" type="ORF">OA50_00901</name>
</gene>
<comment type="caution">
    <text evidence="1">The sequence shown here is derived from an EMBL/GenBank/DDBJ whole genome shotgun (WGS) entry which is preliminary data.</text>
</comment>
<dbReference type="Proteomes" id="UP000030960">
    <property type="component" value="Unassembled WGS sequence"/>
</dbReference>
<protein>
    <submittedName>
        <fullName evidence="1">Uncharacterized protein</fullName>
    </submittedName>
</protein>
<organism evidence="1 2">
    <name type="scientific">Mameliella alba</name>
    <dbReference type="NCBI Taxonomy" id="561184"/>
    <lineage>
        <taxon>Bacteria</taxon>
        <taxon>Pseudomonadati</taxon>
        <taxon>Pseudomonadota</taxon>
        <taxon>Alphaproteobacteria</taxon>
        <taxon>Rhodobacterales</taxon>
        <taxon>Roseobacteraceae</taxon>
        <taxon>Mameliella</taxon>
    </lineage>
</organism>
<dbReference type="AlphaFoldDB" id="A0A0B3SV33"/>
<accession>A0A0B3SV33</accession>
<dbReference type="STRING" id="561184.SAMN05216376_10515"/>
<dbReference type="EMBL" id="JSUQ01000003">
    <property type="protein sequence ID" value="KHQ54309.1"/>
    <property type="molecule type" value="Genomic_DNA"/>
</dbReference>
<name>A0A0B3SV33_9RHOB</name>
<keyword evidence="2" id="KW-1185">Reference proteome</keyword>
<evidence type="ECO:0000313" key="1">
    <source>
        <dbReference type="EMBL" id="KHQ54309.1"/>
    </source>
</evidence>
<dbReference type="RefSeq" id="WP_190285396.1">
    <property type="nucleotide sequence ID" value="NZ_JSUQ01000003.1"/>
</dbReference>
<proteinExistence type="predicted"/>